<organism evidence="2">
    <name type="scientific">Virus NIOZ-UU157</name>
    <dbReference type="NCBI Taxonomy" id="2763269"/>
    <lineage>
        <taxon>Viruses</taxon>
    </lineage>
</organism>
<proteinExistence type="predicted"/>
<reference evidence="2" key="1">
    <citation type="submission" date="2020-08" db="EMBL/GenBank/DDBJ databases">
        <title>Bridging the membrane lipid divide: bacteria of the FCB group superphylum have the potential to synthesize archaeal ether lipids.</title>
        <authorList>
            <person name="Villanueva L."/>
            <person name="von Meijenfeldt F.A.B."/>
            <person name="Westbye A.B."/>
            <person name="Yadav S."/>
            <person name="Hopmans E.C."/>
            <person name="Dutilh B.E."/>
            <person name="Sinninghe Damste J.S."/>
        </authorList>
    </citation>
    <scope>NUCLEOTIDE SEQUENCE</scope>
    <source>
        <strain evidence="2">NIOZ-UU157</strain>
    </source>
</reference>
<feature type="compositionally biased region" description="Basic and acidic residues" evidence="1">
    <location>
        <begin position="1"/>
        <end position="15"/>
    </location>
</feature>
<gene>
    <name evidence="2" type="ORF">NIOZUU157_00050</name>
</gene>
<evidence type="ECO:0000313" key="2">
    <source>
        <dbReference type="EMBL" id="QPI16168.1"/>
    </source>
</evidence>
<name>A0A7S9XG12_9VIRU</name>
<protein>
    <submittedName>
        <fullName evidence="2">Uncharacterized protein</fullName>
    </submittedName>
</protein>
<dbReference type="EMBL" id="MW030541">
    <property type="protein sequence ID" value="QPI16168.1"/>
    <property type="molecule type" value="Genomic_DNA"/>
</dbReference>
<sequence>MKVEEFKDRVRHDNASEMDNAPYKEASELGDLNNPKYNWIQVGHSKYGRYMYCTNTKVRRGQTMGEFYGGGIVD</sequence>
<feature type="region of interest" description="Disordered" evidence="1">
    <location>
        <begin position="1"/>
        <end position="22"/>
    </location>
</feature>
<evidence type="ECO:0000256" key="1">
    <source>
        <dbReference type="SAM" id="MobiDB-lite"/>
    </source>
</evidence>
<accession>A0A7S9XG12</accession>